<dbReference type="InterPro" id="IPR045242">
    <property type="entry name" value="Syntaxin"/>
</dbReference>
<dbReference type="Gene3D" id="1.20.5.110">
    <property type="match status" value="1"/>
</dbReference>
<dbReference type="InterPro" id="IPR006012">
    <property type="entry name" value="Syntaxin/epimorphin_CS"/>
</dbReference>
<dbReference type="Pfam" id="PF14523">
    <property type="entry name" value="Syntaxin_2"/>
    <property type="match status" value="1"/>
</dbReference>
<dbReference type="GO" id="GO:0005484">
    <property type="term" value="F:SNAP receptor activity"/>
    <property type="evidence" value="ECO:0007669"/>
    <property type="project" value="InterPro"/>
</dbReference>
<dbReference type="InterPro" id="IPR006011">
    <property type="entry name" value="Syntaxin_N"/>
</dbReference>
<name>A0AAD5RHI5_9PEZI</name>
<evidence type="ECO:0000313" key="6">
    <source>
        <dbReference type="Proteomes" id="UP001201980"/>
    </source>
</evidence>
<dbReference type="SUPFAM" id="SSF47661">
    <property type="entry name" value="t-snare proteins"/>
    <property type="match status" value="1"/>
</dbReference>
<dbReference type="GO" id="GO:0006886">
    <property type="term" value="P:intracellular protein transport"/>
    <property type="evidence" value="ECO:0007669"/>
    <property type="project" value="InterPro"/>
</dbReference>
<reference evidence="5" key="1">
    <citation type="submission" date="2022-07" db="EMBL/GenBank/DDBJ databases">
        <title>Draft genome sequence of Zalerion maritima ATCC 34329, a (micro)plastics degrading marine fungus.</title>
        <authorList>
            <person name="Paco A."/>
            <person name="Goncalves M.F.M."/>
            <person name="Rocha-Santos T.A.P."/>
            <person name="Alves A."/>
        </authorList>
    </citation>
    <scope>NUCLEOTIDE SEQUENCE</scope>
    <source>
        <strain evidence="5">ATCC 34329</strain>
    </source>
</reference>
<evidence type="ECO:0000313" key="5">
    <source>
        <dbReference type="EMBL" id="KAJ2893556.1"/>
    </source>
</evidence>
<dbReference type="AlphaFoldDB" id="A0AAD5RHI5"/>
<dbReference type="PROSITE" id="PS00914">
    <property type="entry name" value="SYNTAXIN"/>
    <property type="match status" value="1"/>
</dbReference>
<keyword evidence="3" id="KW-0472">Membrane</keyword>
<evidence type="ECO:0000256" key="2">
    <source>
        <dbReference type="SAM" id="MobiDB-lite"/>
    </source>
</evidence>
<comment type="similarity">
    <text evidence="1">Belongs to the syntaxin family.</text>
</comment>
<accession>A0AAD5RHI5</accession>
<evidence type="ECO:0000256" key="1">
    <source>
        <dbReference type="ARBA" id="ARBA00009063"/>
    </source>
</evidence>
<dbReference type="Gene3D" id="1.20.58.70">
    <property type="match status" value="1"/>
</dbReference>
<keyword evidence="3" id="KW-1133">Transmembrane helix</keyword>
<dbReference type="GO" id="GO:0012505">
    <property type="term" value="C:endomembrane system"/>
    <property type="evidence" value="ECO:0007669"/>
    <property type="project" value="TreeGrafter"/>
</dbReference>
<protein>
    <recommendedName>
        <fullName evidence="4">t-SNARE coiled-coil homology domain-containing protein</fullName>
    </recommendedName>
</protein>
<feature type="transmembrane region" description="Helical" evidence="3">
    <location>
        <begin position="257"/>
        <end position="276"/>
    </location>
</feature>
<comment type="caution">
    <text evidence="5">The sequence shown here is derived from an EMBL/GenBank/DDBJ whole genome shotgun (WGS) entry which is preliminary data.</text>
</comment>
<dbReference type="PROSITE" id="PS50192">
    <property type="entry name" value="T_SNARE"/>
    <property type="match status" value="1"/>
</dbReference>
<keyword evidence="6" id="KW-1185">Reference proteome</keyword>
<sequence>MSYDQLSSLETGHGGGGGGSGYSDDPQFSRVAQDLENKLFRLASNMSDLRKELSRRDTPRTRERIHNLLEETKGMFQSAGEGLKNLQTWEDVTSTQKYKQQKLSRQLKESLQSFQSLQNQAISRQRSQIAESRAAAVSSPPTSSAGLHLHDDGGHLQLQEQQQLEQQQELSHLAPQDDVDFQDALIREREDEIRAIEQGVGDLNVLFQQVAQIVSEQGEQLNTISDNVEEVHTATEGADFELRQAARYQKNARSKMCCLLIILAVILTIIILAVVLA</sequence>
<dbReference type="CDD" id="cd15840">
    <property type="entry name" value="SNARE_Qa"/>
    <property type="match status" value="1"/>
</dbReference>
<dbReference type="GO" id="GO:0031201">
    <property type="term" value="C:SNARE complex"/>
    <property type="evidence" value="ECO:0007669"/>
    <property type="project" value="TreeGrafter"/>
</dbReference>
<dbReference type="InterPro" id="IPR010989">
    <property type="entry name" value="SNARE"/>
</dbReference>
<dbReference type="InterPro" id="IPR000727">
    <property type="entry name" value="T_SNARE_dom"/>
</dbReference>
<feature type="compositionally biased region" description="Gly residues" evidence="2">
    <location>
        <begin position="12"/>
        <end position="21"/>
    </location>
</feature>
<dbReference type="PANTHER" id="PTHR19957:SF38">
    <property type="entry name" value="LD27581P"/>
    <property type="match status" value="1"/>
</dbReference>
<proteinExistence type="inferred from homology"/>
<dbReference type="SMART" id="SM00397">
    <property type="entry name" value="t_SNARE"/>
    <property type="match status" value="1"/>
</dbReference>
<feature type="domain" description="T-SNARE coiled-coil homology" evidence="4">
    <location>
        <begin position="183"/>
        <end position="245"/>
    </location>
</feature>
<dbReference type="GO" id="GO:0048278">
    <property type="term" value="P:vesicle docking"/>
    <property type="evidence" value="ECO:0007669"/>
    <property type="project" value="TreeGrafter"/>
</dbReference>
<dbReference type="Pfam" id="PF05739">
    <property type="entry name" value="SNARE"/>
    <property type="match status" value="1"/>
</dbReference>
<organism evidence="5 6">
    <name type="scientific">Zalerion maritima</name>
    <dbReference type="NCBI Taxonomy" id="339359"/>
    <lineage>
        <taxon>Eukaryota</taxon>
        <taxon>Fungi</taxon>
        <taxon>Dikarya</taxon>
        <taxon>Ascomycota</taxon>
        <taxon>Pezizomycotina</taxon>
        <taxon>Sordariomycetes</taxon>
        <taxon>Lulworthiomycetidae</taxon>
        <taxon>Lulworthiales</taxon>
        <taxon>Lulworthiaceae</taxon>
        <taxon>Zalerion</taxon>
    </lineage>
</organism>
<feature type="compositionally biased region" description="Polar residues" evidence="2">
    <location>
        <begin position="1"/>
        <end position="10"/>
    </location>
</feature>
<evidence type="ECO:0000259" key="4">
    <source>
        <dbReference type="PROSITE" id="PS50192"/>
    </source>
</evidence>
<dbReference type="GO" id="GO:0000149">
    <property type="term" value="F:SNARE binding"/>
    <property type="evidence" value="ECO:0007669"/>
    <property type="project" value="TreeGrafter"/>
</dbReference>
<keyword evidence="3" id="KW-0812">Transmembrane</keyword>
<dbReference type="FunFam" id="1.20.5.110:FF:000059">
    <property type="entry name" value="Related to syntaxin 12"/>
    <property type="match status" value="1"/>
</dbReference>
<dbReference type="GO" id="GO:0006906">
    <property type="term" value="P:vesicle fusion"/>
    <property type="evidence" value="ECO:0007669"/>
    <property type="project" value="TreeGrafter"/>
</dbReference>
<gene>
    <name evidence="5" type="ORF">MKZ38_008449</name>
</gene>
<dbReference type="Proteomes" id="UP001201980">
    <property type="component" value="Unassembled WGS sequence"/>
</dbReference>
<feature type="region of interest" description="Disordered" evidence="2">
    <location>
        <begin position="1"/>
        <end position="28"/>
    </location>
</feature>
<dbReference type="GO" id="GO:0006896">
    <property type="term" value="P:Golgi to vacuole transport"/>
    <property type="evidence" value="ECO:0007669"/>
    <property type="project" value="TreeGrafter"/>
</dbReference>
<evidence type="ECO:0000256" key="3">
    <source>
        <dbReference type="SAM" id="Phobius"/>
    </source>
</evidence>
<dbReference type="EMBL" id="JAKWBI020000589">
    <property type="protein sequence ID" value="KAJ2893556.1"/>
    <property type="molecule type" value="Genomic_DNA"/>
</dbReference>
<dbReference type="PANTHER" id="PTHR19957">
    <property type="entry name" value="SYNTAXIN"/>
    <property type="match status" value="1"/>
</dbReference>